<evidence type="ECO:0000313" key="1">
    <source>
        <dbReference type="EMBL" id="QFZ26860.1"/>
    </source>
</evidence>
<organism evidence="1 2">
    <name type="scientific">Clavispora lusitaniae</name>
    <name type="common">Candida lusitaniae</name>
    <dbReference type="NCBI Taxonomy" id="36911"/>
    <lineage>
        <taxon>Eukaryota</taxon>
        <taxon>Fungi</taxon>
        <taxon>Dikarya</taxon>
        <taxon>Ascomycota</taxon>
        <taxon>Saccharomycotina</taxon>
        <taxon>Pichiomycetes</taxon>
        <taxon>Metschnikowiaceae</taxon>
        <taxon>Clavispora</taxon>
    </lineage>
</organism>
<dbReference type="Proteomes" id="UP000326582">
    <property type="component" value="Chromosome 2"/>
</dbReference>
<gene>
    <name evidence="1" type="ORF">EJF14_20780</name>
</gene>
<sequence length="165" mass="18876">MTKVRRKVVKRVDSRAITLGWEKKEECEIKNMSASNGKKNNDNTNTAHRREPTFVWRMSRFSRQAKSVVGARPLKLGFSTHDNSGPFYCPKWRRPIVKHRFLGESSRWASPRVFTPHTIAFLASALTRSCQWVHMHCWLDVSASGVCMHVRHATCKARLKGVVGA</sequence>
<protein>
    <submittedName>
        <fullName evidence="1">Uncharacterized protein</fullName>
    </submittedName>
</protein>
<reference evidence="2" key="1">
    <citation type="journal article" date="2019" name="MBio">
        <title>Comparative genomics for the elucidation of multidrug resistance (MDR) in Candida lusitaniae.</title>
        <authorList>
            <person name="Kannan A."/>
            <person name="Asner S.A."/>
            <person name="Trachsel E."/>
            <person name="Kelly S."/>
            <person name="Parker J."/>
            <person name="Sanglard D."/>
        </authorList>
    </citation>
    <scope>NUCLEOTIDE SEQUENCE [LARGE SCALE GENOMIC DNA]</scope>
    <source>
        <strain evidence="2">P1</strain>
    </source>
</reference>
<keyword evidence="2" id="KW-1185">Reference proteome</keyword>
<proteinExistence type="predicted"/>
<accession>A0ACD0WHS3</accession>
<dbReference type="EMBL" id="CP038485">
    <property type="protein sequence ID" value="QFZ26860.1"/>
    <property type="molecule type" value="Genomic_DNA"/>
</dbReference>
<evidence type="ECO:0000313" key="2">
    <source>
        <dbReference type="Proteomes" id="UP000326582"/>
    </source>
</evidence>
<name>A0ACD0WHS3_CLALS</name>